<name>A0A078B447_STYLE</name>
<evidence type="ECO:0000256" key="5">
    <source>
        <dbReference type="ARBA" id="ARBA00023004"/>
    </source>
</evidence>
<evidence type="ECO:0000256" key="4">
    <source>
        <dbReference type="ARBA" id="ARBA00023002"/>
    </source>
</evidence>
<reference evidence="8 9" key="1">
    <citation type="submission" date="2014-06" db="EMBL/GenBank/DDBJ databases">
        <authorList>
            <person name="Swart Estienne"/>
        </authorList>
    </citation>
    <scope>NUCLEOTIDE SEQUENCE [LARGE SCALE GENOMIC DNA]</scope>
    <source>
        <strain evidence="8 9">130c</strain>
    </source>
</reference>
<evidence type="ECO:0000256" key="6">
    <source>
        <dbReference type="ARBA" id="ARBA00023033"/>
    </source>
</evidence>
<dbReference type="InterPro" id="IPR050196">
    <property type="entry name" value="Cytochrome_P450_Monoox"/>
</dbReference>
<organism evidence="8 9">
    <name type="scientific">Stylonychia lemnae</name>
    <name type="common">Ciliate</name>
    <dbReference type="NCBI Taxonomy" id="5949"/>
    <lineage>
        <taxon>Eukaryota</taxon>
        <taxon>Sar</taxon>
        <taxon>Alveolata</taxon>
        <taxon>Ciliophora</taxon>
        <taxon>Intramacronucleata</taxon>
        <taxon>Spirotrichea</taxon>
        <taxon>Stichotrichia</taxon>
        <taxon>Sporadotrichida</taxon>
        <taxon>Oxytrichidae</taxon>
        <taxon>Stylonychinae</taxon>
        <taxon>Stylonychia</taxon>
    </lineage>
</organism>
<keyword evidence="6" id="KW-0503">Monooxygenase</keyword>
<dbReference type="GO" id="GO:0020037">
    <property type="term" value="F:heme binding"/>
    <property type="evidence" value="ECO:0007669"/>
    <property type="project" value="InterPro"/>
</dbReference>
<evidence type="ECO:0000313" key="9">
    <source>
        <dbReference type="Proteomes" id="UP000039865"/>
    </source>
</evidence>
<dbReference type="Proteomes" id="UP000039865">
    <property type="component" value="Unassembled WGS sequence"/>
</dbReference>
<keyword evidence="3 7" id="KW-0479">Metal-binding</keyword>
<dbReference type="Pfam" id="PF00067">
    <property type="entry name" value="p450"/>
    <property type="match status" value="1"/>
</dbReference>
<proteinExistence type="inferred from homology"/>
<dbReference type="CDD" id="cd00302">
    <property type="entry name" value="cytochrome_P450"/>
    <property type="match status" value="1"/>
</dbReference>
<dbReference type="InterPro" id="IPR002401">
    <property type="entry name" value="Cyt_P450_E_grp-I"/>
</dbReference>
<evidence type="ECO:0000256" key="1">
    <source>
        <dbReference type="ARBA" id="ARBA00010617"/>
    </source>
</evidence>
<dbReference type="SUPFAM" id="SSF48264">
    <property type="entry name" value="Cytochrome P450"/>
    <property type="match status" value="1"/>
</dbReference>
<keyword evidence="4" id="KW-0560">Oxidoreductase</keyword>
<dbReference type="OrthoDB" id="1470350at2759"/>
<comment type="cofactor">
    <cofactor evidence="7">
        <name>heme</name>
        <dbReference type="ChEBI" id="CHEBI:30413"/>
    </cofactor>
</comment>
<evidence type="ECO:0000256" key="3">
    <source>
        <dbReference type="ARBA" id="ARBA00022723"/>
    </source>
</evidence>
<dbReference type="PANTHER" id="PTHR24291:SF50">
    <property type="entry name" value="BIFUNCTIONAL ALBAFLAVENONE MONOOXYGENASE_TERPENE SYNTHASE"/>
    <property type="match status" value="1"/>
</dbReference>
<feature type="binding site" description="axial binding residue" evidence="7">
    <location>
        <position position="476"/>
    </location>
    <ligand>
        <name>heme</name>
        <dbReference type="ChEBI" id="CHEBI:30413"/>
    </ligand>
    <ligandPart>
        <name>Fe</name>
        <dbReference type="ChEBI" id="CHEBI:18248"/>
    </ligandPart>
</feature>
<keyword evidence="5 7" id="KW-0408">Iron</keyword>
<evidence type="ECO:0000256" key="2">
    <source>
        <dbReference type="ARBA" id="ARBA00022617"/>
    </source>
</evidence>
<dbReference type="GO" id="GO:0004497">
    <property type="term" value="F:monooxygenase activity"/>
    <property type="evidence" value="ECO:0007669"/>
    <property type="project" value="UniProtKB-KW"/>
</dbReference>
<keyword evidence="9" id="KW-1185">Reference proteome</keyword>
<comment type="similarity">
    <text evidence="1">Belongs to the cytochrome P450 family.</text>
</comment>
<dbReference type="PANTHER" id="PTHR24291">
    <property type="entry name" value="CYTOCHROME P450 FAMILY 4"/>
    <property type="match status" value="1"/>
</dbReference>
<dbReference type="PRINTS" id="PR00463">
    <property type="entry name" value="EP450I"/>
</dbReference>
<keyword evidence="2 7" id="KW-0349">Heme</keyword>
<dbReference type="InterPro" id="IPR001128">
    <property type="entry name" value="Cyt_P450"/>
</dbReference>
<protein>
    <submittedName>
        <fullName evidence="8">Cytochrome p450</fullName>
    </submittedName>
</protein>
<dbReference type="GO" id="GO:0016705">
    <property type="term" value="F:oxidoreductase activity, acting on paired donors, with incorporation or reduction of molecular oxygen"/>
    <property type="evidence" value="ECO:0007669"/>
    <property type="project" value="InterPro"/>
</dbReference>
<gene>
    <name evidence="8" type="primary">Contig13152.g14022</name>
    <name evidence="8" type="ORF">STYLEM_17402</name>
</gene>
<dbReference type="EMBL" id="CCKQ01016412">
    <property type="protein sequence ID" value="CDW88283.1"/>
    <property type="molecule type" value="Genomic_DNA"/>
</dbReference>
<sequence length="531" mass="62266">MIILVALSLILFYLLWDKILKTYYRYWYYTSQGIQATYFPIPLIGNSLKLLEATKNANEYTDQILYEYFKNYFKGKQIPKIFVDFLTAQGHLVVSDPDILQELYVTKAKFVDKELRNRTLFQKLVGRSILLEPSTEEQALKRKRLSVAFYKDKMTINLRILVKKTYDWVQSLKQDIKNGQNEKELGKIISDHVTACILASVFGQTKSKQTLEFLKPDGIEELSIGSCVAKFFFQLVRRQITPLRQITRLFDKHYIGQNEKLLAQNLDNYRAYLQQLIDERKEQLKDPNFQSADFLTLLLTDELYMNDNDLMKDEISTFMFAATQTTASMINNLLYYFEFIPEVKEKLRAEVINVMANEEQKKSLKSLEKLGYDQLQEGWQYLYLLIQETLRIEPPVRSATAMQLRQKMNIGGYTVDSETPILVHFMLLHKNPKEWQEPDKFIPERFDPNSRYFLTPDGRKRKANSFSPFLGGRRICLGKTFAENIAKLVIPIFISELDFKFKKPEHYLRKPPKSVSLEVNIPILLSQIKKE</sequence>
<dbReference type="InterPro" id="IPR036396">
    <property type="entry name" value="Cyt_P450_sf"/>
</dbReference>
<dbReference type="InParanoid" id="A0A078B447"/>
<accession>A0A078B447</accession>
<dbReference type="GO" id="GO:0005506">
    <property type="term" value="F:iron ion binding"/>
    <property type="evidence" value="ECO:0007669"/>
    <property type="project" value="InterPro"/>
</dbReference>
<dbReference type="Gene3D" id="1.10.630.10">
    <property type="entry name" value="Cytochrome P450"/>
    <property type="match status" value="1"/>
</dbReference>
<dbReference type="AlphaFoldDB" id="A0A078B447"/>
<evidence type="ECO:0000313" key="8">
    <source>
        <dbReference type="EMBL" id="CDW88283.1"/>
    </source>
</evidence>
<evidence type="ECO:0000256" key="7">
    <source>
        <dbReference type="PIRSR" id="PIRSR602401-1"/>
    </source>
</evidence>